<feature type="domain" description="PDZ" evidence="2">
    <location>
        <begin position="83"/>
        <end position="159"/>
    </location>
</feature>
<feature type="compositionally biased region" description="Polar residues" evidence="1">
    <location>
        <begin position="1047"/>
        <end position="1057"/>
    </location>
</feature>
<dbReference type="PANTHER" id="PTHR45725:SF3">
    <property type="entry name" value="DELPHILIN"/>
    <property type="match status" value="1"/>
</dbReference>
<feature type="region of interest" description="Disordered" evidence="1">
    <location>
        <begin position="406"/>
        <end position="442"/>
    </location>
</feature>
<comment type="caution">
    <text evidence="3">The sequence shown here is derived from an EMBL/GenBank/DDBJ whole genome shotgun (WGS) entry which is preliminary data.</text>
</comment>
<name>A0AAV4JL47_9GAST</name>
<evidence type="ECO:0000313" key="4">
    <source>
        <dbReference type="Proteomes" id="UP000762676"/>
    </source>
</evidence>
<dbReference type="Pfam" id="PF00595">
    <property type="entry name" value="PDZ"/>
    <property type="match status" value="3"/>
</dbReference>
<feature type="compositionally biased region" description="Polar residues" evidence="1">
    <location>
        <begin position="949"/>
        <end position="982"/>
    </location>
</feature>
<feature type="compositionally biased region" description="Polar residues" evidence="1">
    <location>
        <begin position="524"/>
        <end position="534"/>
    </location>
</feature>
<dbReference type="Gene3D" id="1.20.1160.20">
    <property type="match status" value="3"/>
</dbReference>
<dbReference type="InterPro" id="IPR036034">
    <property type="entry name" value="PDZ_sf"/>
</dbReference>
<organism evidence="3 4">
    <name type="scientific">Elysia marginata</name>
    <dbReference type="NCBI Taxonomy" id="1093978"/>
    <lineage>
        <taxon>Eukaryota</taxon>
        <taxon>Metazoa</taxon>
        <taxon>Spiralia</taxon>
        <taxon>Lophotrochozoa</taxon>
        <taxon>Mollusca</taxon>
        <taxon>Gastropoda</taxon>
        <taxon>Heterobranchia</taxon>
        <taxon>Euthyneura</taxon>
        <taxon>Panpulmonata</taxon>
        <taxon>Sacoglossa</taxon>
        <taxon>Placobranchoidea</taxon>
        <taxon>Plakobranchidae</taxon>
        <taxon>Elysia</taxon>
    </lineage>
</organism>
<dbReference type="PROSITE" id="PS50106">
    <property type="entry name" value="PDZ"/>
    <property type="match status" value="3"/>
</dbReference>
<feature type="compositionally biased region" description="Acidic residues" evidence="1">
    <location>
        <begin position="535"/>
        <end position="545"/>
    </location>
</feature>
<feature type="region of interest" description="Disordered" evidence="1">
    <location>
        <begin position="895"/>
        <end position="920"/>
    </location>
</feature>
<feature type="domain" description="PDZ" evidence="2">
    <location>
        <begin position="293"/>
        <end position="370"/>
    </location>
</feature>
<feature type="domain" description="PDZ" evidence="2">
    <location>
        <begin position="3"/>
        <end position="66"/>
    </location>
</feature>
<dbReference type="EMBL" id="BMAT01006947">
    <property type="protein sequence ID" value="GFS22824.1"/>
    <property type="molecule type" value="Genomic_DNA"/>
</dbReference>
<feature type="region of interest" description="Disordered" evidence="1">
    <location>
        <begin position="624"/>
        <end position="686"/>
    </location>
</feature>
<accession>A0AAV4JL47</accession>
<feature type="region of interest" description="Disordered" evidence="1">
    <location>
        <begin position="1030"/>
        <end position="1095"/>
    </location>
</feature>
<dbReference type="InterPro" id="IPR001478">
    <property type="entry name" value="PDZ"/>
</dbReference>
<dbReference type="SUPFAM" id="SSF50156">
    <property type="entry name" value="PDZ domain-like"/>
    <property type="match status" value="3"/>
</dbReference>
<dbReference type="Proteomes" id="UP000762676">
    <property type="component" value="Unassembled WGS sequence"/>
</dbReference>
<keyword evidence="3" id="KW-0675">Receptor</keyword>
<sequence>MPLRLLHKWPKAFGFEIYGNGPSYVISVQKGSMADKCGLRPGDQLLELNGCDVTAMSQQQIRAVAKPRGFKPPEVKVVSCLQTMEISPELPLGYGFSIAGEKPVVVSSVQYGGSAYSAGLRTGDIILEVTNISNLKLSAMETILSQLPGPITLLVIPVARVSNLVHMDKVLTKERTPNPRLYTARDLYTKLEASLGGDQQTKNLVVNSLKRYAEDRDLGLLCDALKDLVSTSGLPHTIIQKIRLLIPPSQRQRFDAQMLSRPAVPEQLEVKDQERPVYKQHRTTRHHSGQTKLIQIVRDCGSFGFVVKSCSPAIIEAVDIGGPAQSAGLQDGDVLLKLNGLDIRNIGHDRVIELLQESGSAPILEIFRGSPGEKCWTWGCRSDGHQVRNVGPGAVDLWSPDDLARHAESPRSVSSSGSASSLESSHSSHDSTHDILPTNSLTDAQGHTFTQQMSHLLTPAETKIVRDALRLYQTRRDIVDLFERLSAILDTPSRQSLWRFVLVMLPPVHQEYVTHRVALPDAPLTQSVGGSSQEPEPEVGTEDPGEFPASFQQQLDFLLTATERLQFKQSLKRYHQTQELPQLLQCLESILDSPSKRVLWRLVMPKLTGGHREIVEDNLDLLMHSEGTHPTHGKARTEEASRHDGSSEEDEESVENSSVNSDPGEETEQALALEERKAQPNSESTAKLMEELEQTRLAVMEMRHVIMEQHRKSGKRHVIMEQHRKSGKRHVVTEQHRKTGKRHVITEQHRESGKRHVIMVLHQKSGQRDVIMAQHRKSEHWPARMRGVEEGVETMGGRSSNYITVIPIGQGDEEEEAASVTVDLPPYTPALKQPALGGAVNSSPSSETNLVIQKRSSAPDTTGAANFTMGSNCVQSQTSSSVLNKDVSQVHSMVGSTTVQHGGEQSWHTHDTQTSQHTQHALNAQLQSQNIQHNTPTTHNAQHIKTHSTQHNQPTMQAQQSAVSNNSKLESFVEDTNSTQASKLGHDPVGPGSRPRPREFLPAGPRKPSIGLTKRWPSLALVAGHGRVQETPQVASGVRGGGSSSSQLQERVTSSAATGAGHNHRQLAQPAPPPPPPPPPPLPQTQASVTEQGDMETKKEVLIMDQKKAYNISILLGHLKMSVPEVKQALYQMDEKALPPELIGQLLAFAPSDTETAQYKEYSGDLGQLTKPDQFAQQDLQSIKTAAGELKNSKKLARLLEAIFVAAVVKDDNNNVVVVVDDDDNNDDVDDDNNNDVVDDDNNDVVVYDDNNGVVVNDNNDVVDDDDDNNNDVVFYDDNNDVVVDDDNNSDVVVDDDNNNDVVVVVNDDN</sequence>
<feature type="region of interest" description="Disordered" evidence="1">
    <location>
        <begin position="523"/>
        <end position="547"/>
    </location>
</feature>
<protein>
    <submittedName>
        <fullName evidence="3">Glutamate receptor, ionotropic, delta 2 (Grid2) interacting protein, a</fullName>
    </submittedName>
</protein>
<feature type="region of interest" description="Disordered" evidence="1">
    <location>
        <begin position="721"/>
        <end position="751"/>
    </location>
</feature>
<dbReference type="Gene3D" id="1.20.58.630">
    <property type="match status" value="1"/>
</dbReference>
<feature type="compositionally biased region" description="Low complexity" evidence="1">
    <location>
        <begin position="410"/>
        <end position="425"/>
    </location>
</feature>
<dbReference type="InterPro" id="IPR015425">
    <property type="entry name" value="FH2_Formin"/>
</dbReference>
<feature type="compositionally biased region" description="Basic and acidic residues" evidence="1">
    <location>
        <begin position="635"/>
        <end position="646"/>
    </location>
</feature>
<reference evidence="3 4" key="1">
    <citation type="journal article" date="2021" name="Elife">
        <title>Chloroplast acquisition without the gene transfer in kleptoplastic sea slugs, Plakobranchus ocellatus.</title>
        <authorList>
            <person name="Maeda T."/>
            <person name="Takahashi S."/>
            <person name="Yoshida T."/>
            <person name="Shimamura S."/>
            <person name="Takaki Y."/>
            <person name="Nagai Y."/>
            <person name="Toyoda A."/>
            <person name="Suzuki Y."/>
            <person name="Arimoto A."/>
            <person name="Ishii H."/>
            <person name="Satoh N."/>
            <person name="Nishiyama T."/>
            <person name="Hasebe M."/>
            <person name="Maruyama T."/>
            <person name="Minagawa J."/>
            <person name="Obokata J."/>
            <person name="Shigenobu S."/>
        </authorList>
    </citation>
    <scope>NUCLEOTIDE SEQUENCE [LARGE SCALE GENOMIC DNA]</scope>
</reference>
<dbReference type="Gene3D" id="2.30.42.10">
    <property type="match status" value="3"/>
</dbReference>
<evidence type="ECO:0000259" key="2">
    <source>
        <dbReference type="PROSITE" id="PS50106"/>
    </source>
</evidence>
<evidence type="ECO:0000313" key="3">
    <source>
        <dbReference type="EMBL" id="GFS22824.1"/>
    </source>
</evidence>
<dbReference type="SMART" id="SM00228">
    <property type="entry name" value="PDZ"/>
    <property type="match status" value="3"/>
</dbReference>
<proteinExistence type="predicted"/>
<feature type="region of interest" description="Disordered" evidence="1">
    <location>
        <begin position="1221"/>
        <end position="1242"/>
    </location>
</feature>
<dbReference type="Pfam" id="PF02181">
    <property type="entry name" value="FH2"/>
    <property type="match status" value="1"/>
</dbReference>
<feature type="region of interest" description="Disordered" evidence="1">
    <location>
        <begin position="836"/>
        <end position="864"/>
    </location>
</feature>
<dbReference type="InterPro" id="IPR051425">
    <property type="entry name" value="Formin_Homology"/>
</dbReference>
<dbReference type="SUPFAM" id="SSF101447">
    <property type="entry name" value="Formin homology 2 domain (FH2 domain)"/>
    <property type="match status" value="1"/>
</dbReference>
<keyword evidence="4" id="KW-1185">Reference proteome</keyword>
<evidence type="ECO:0000256" key="1">
    <source>
        <dbReference type="SAM" id="MobiDB-lite"/>
    </source>
</evidence>
<dbReference type="CDD" id="cd00136">
    <property type="entry name" value="PDZ_canonical"/>
    <property type="match status" value="1"/>
</dbReference>
<dbReference type="PANTHER" id="PTHR45725">
    <property type="entry name" value="FORMIN HOMOLOGY 2 FAMILY MEMBER"/>
    <property type="match status" value="1"/>
</dbReference>
<feature type="compositionally biased region" description="Pro residues" evidence="1">
    <location>
        <begin position="1070"/>
        <end position="1083"/>
    </location>
</feature>
<feature type="compositionally biased region" description="Polar residues" evidence="1">
    <location>
        <begin position="840"/>
        <end position="864"/>
    </location>
</feature>
<gene>
    <name evidence="3" type="ORF">ElyMa_003373600</name>
</gene>
<feature type="region of interest" description="Disordered" evidence="1">
    <location>
        <begin position="935"/>
        <end position="1012"/>
    </location>
</feature>